<evidence type="ECO:0000256" key="4">
    <source>
        <dbReference type="ARBA" id="ARBA00023136"/>
    </source>
</evidence>
<dbReference type="STRING" id="587909.SAMN05421810_101620"/>
<sequence>MDLVVPAAVQSVFVTGALGVAGVTKLFGRHTATAAHRSALRRLVGERRALPAYRLVGAVELALVVALLVPAGHPLTAVATTVWCLAMLAYLGYARLAAPGTSCGCLGSRTAPVGARAFARAGLLTAAAGLIATVNLTATGLGTAALAVPWPVALAAHPVPAVALLAVEAAVFVALSAELDHRWLLPLRRLRVRLRHPLGRAVTADPTDVPVQATLQQLYRSPAYRSAHGLLRSSVLDTWDEEGWRIVTFAAGEGTAVFAVPRGEHAPEKVRAVLVS</sequence>
<dbReference type="RefSeq" id="WP_092527530.1">
    <property type="nucleotide sequence ID" value="NZ_FOWW01000001.1"/>
</dbReference>
<keyword evidence="2 5" id="KW-0812">Transmembrane</keyword>
<keyword evidence="8" id="KW-1185">Reference proteome</keyword>
<dbReference type="GO" id="GO:0030416">
    <property type="term" value="P:methylamine metabolic process"/>
    <property type="evidence" value="ECO:0007669"/>
    <property type="project" value="InterPro"/>
</dbReference>
<comment type="subcellular location">
    <subcellularLocation>
        <location evidence="1">Membrane</location>
        <topology evidence="1">Multi-pass membrane protein</topology>
    </subcellularLocation>
</comment>
<evidence type="ECO:0000313" key="8">
    <source>
        <dbReference type="Proteomes" id="UP000198727"/>
    </source>
</evidence>
<reference evidence="8" key="1">
    <citation type="submission" date="2016-10" db="EMBL/GenBank/DDBJ databases">
        <authorList>
            <person name="Varghese N."/>
            <person name="Submissions S."/>
        </authorList>
    </citation>
    <scope>NUCLEOTIDE SEQUENCE [LARGE SCALE GENOMIC DNA]</scope>
    <source>
        <strain evidence="8">CGMCC 4.5579</strain>
    </source>
</reference>
<dbReference type="AlphaFoldDB" id="A0A1I5LPN0"/>
<proteinExistence type="predicted"/>
<dbReference type="OrthoDB" id="3386503at2"/>
<feature type="transmembrane region" description="Helical" evidence="5">
    <location>
        <begin position="158"/>
        <end position="179"/>
    </location>
</feature>
<feature type="transmembrane region" description="Helical" evidence="5">
    <location>
        <begin position="49"/>
        <end position="69"/>
    </location>
</feature>
<dbReference type="GO" id="GO:0016020">
    <property type="term" value="C:membrane"/>
    <property type="evidence" value="ECO:0007669"/>
    <property type="project" value="UniProtKB-SubCell"/>
</dbReference>
<evidence type="ECO:0000256" key="5">
    <source>
        <dbReference type="SAM" id="Phobius"/>
    </source>
</evidence>
<keyword evidence="4 5" id="KW-0472">Membrane</keyword>
<dbReference type="InterPro" id="IPR009908">
    <property type="entry name" value="Methylamine_util_MauE"/>
</dbReference>
<name>A0A1I5LPN0_9PSEU</name>
<keyword evidence="3 5" id="KW-1133">Transmembrane helix</keyword>
<evidence type="ECO:0000259" key="6">
    <source>
        <dbReference type="Pfam" id="PF07291"/>
    </source>
</evidence>
<feature type="transmembrane region" description="Helical" evidence="5">
    <location>
        <begin position="75"/>
        <end position="96"/>
    </location>
</feature>
<accession>A0A1I5LPN0</accession>
<gene>
    <name evidence="7" type="ORF">SAMN05421810_101620</name>
</gene>
<evidence type="ECO:0000256" key="1">
    <source>
        <dbReference type="ARBA" id="ARBA00004141"/>
    </source>
</evidence>
<evidence type="ECO:0000313" key="7">
    <source>
        <dbReference type="EMBL" id="SFO99319.1"/>
    </source>
</evidence>
<feature type="transmembrane region" description="Helical" evidence="5">
    <location>
        <begin position="6"/>
        <end position="28"/>
    </location>
</feature>
<evidence type="ECO:0000256" key="2">
    <source>
        <dbReference type="ARBA" id="ARBA00022692"/>
    </source>
</evidence>
<feature type="transmembrane region" description="Helical" evidence="5">
    <location>
        <begin position="117"/>
        <end position="138"/>
    </location>
</feature>
<dbReference type="EMBL" id="FOWW01000001">
    <property type="protein sequence ID" value="SFO99319.1"/>
    <property type="molecule type" value="Genomic_DNA"/>
</dbReference>
<protein>
    <recommendedName>
        <fullName evidence="6">Methylamine utilisation protein MauE domain-containing protein</fullName>
    </recommendedName>
</protein>
<dbReference type="Proteomes" id="UP000198727">
    <property type="component" value="Unassembled WGS sequence"/>
</dbReference>
<evidence type="ECO:0000256" key="3">
    <source>
        <dbReference type="ARBA" id="ARBA00022989"/>
    </source>
</evidence>
<feature type="domain" description="Methylamine utilisation protein MauE" evidence="6">
    <location>
        <begin position="8"/>
        <end position="131"/>
    </location>
</feature>
<dbReference type="Pfam" id="PF07291">
    <property type="entry name" value="MauE"/>
    <property type="match status" value="1"/>
</dbReference>
<organism evidence="7 8">
    <name type="scientific">Amycolatopsis arida</name>
    <dbReference type="NCBI Taxonomy" id="587909"/>
    <lineage>
        <taxon>Bacteria</taxon>
        <taxon>Bacillati</taxon>
        <taxon>Actinomycetota</taxon>
        <taxon>Actinomycetes</taxon>
        <taxon>Pseudonocardiales</taxon>
        <taxon>Pseudonocardiaceae</taxon>
        <taxon>Amycolatopsis</taxon>
    </lineage>
</organism>